<keyword evidence="4" id="KW-1185">Reference proteome</keyword>
<gene>
    <name evidence="3" type="ORF">NLU13_8832</name>
</gene>
<dbReference type="AlphaFoldDB" id="A0AA39G9H4"/>
<dbReference type="GO" id="GO:0016491">
    <property type="term" value="F:oxidoreductase activity"/>
    <property type="evidence" value="ECO:0007669"/>
    <property type="project" value="InterPro"/>
</dbReference>
<protein>
    <recommendedName>
        <fullName evidence="2">EthD domain-containing protein</fullName>
    </recommendedName>
</protein>
<dbReference type="EMBL" id="JAPDFR010000009">
    <property type="protein sequence ID" value="KAK0382916.1"/>
    <property type="molecule type" value="Genomic_DNA"/>
</dbReference>
<dbReference type="Proteomes" id="UP001175261">
    <property type="component" value="Unassembled WGS sequence"/>
</dbReference>
<name>A0AA39G9H4_SARSR</name>
<sequence>MAKALKELTGPAPKPGKYVKVSLFLRKRPDLSDEYFHAYWANNHIAPAFENRKFMEKVRRYNQHHVTAEEKALAKSSGAPVLEYDGIAELWLDNFDDWRAIVTDTEFVEKVASDEGNFLDSPIHIMFGWDHLLIGEK</sequence>
<reference evidence="3" key="1">
    <citation type="submission" date="2022-10" db="EMBL/GenBank/DDBJ databases">
        <title>Determination and structural analysis of whole genome sequence of Sarocladium strictum F4-1.</title>
        <authorList>
            <person name="Hu L."/>
            <person name="Jiang Y."/>
        </authorList>
    </citation>
    <scope>NUCLEOTIDE SEQUENCE</scope>
    <source>
        <strain evidence="3">F4-1</strain>
    </source>
</reference>
<proteinExistence type="inferred from homology"/>
<dbReference type="SUPFAM" id="SSF54909">
    <property type="entry name" value="Dimeric alpha+beta barrel"/>
    <property type="match status" value="1"/>
</dbReference>
<evidence type="ECO:0000313" key="3">
    <source>
        <dbReference type="EMBL" id="KAK0382916.1"/>
    </source>
</evidence>
<comment type="caution">
    <text evidence="3">The sequence shown here is derived from an EMBL/GenBank/DDBJ whole genome shotgun (WGS) entry which is preliminary data.</text>
</comment>
<comment type="similarity">
    <text evidence="1">Belongs to the tpcK family.</text>
</comment>
<dbReference type="InterPro" id="IPR009799">
    <property type="entry name" value="EthD_dom"/>
</dbReference>
<accession>A0AA39G9H4</accession>
<dbReference type="Pfam" id="PF07110">
    <property type="entry name" value="EthD"/>
    <property type="match status" value="1"/>
</dbReference>
<organism evidence="3 4">
    <name type="scientific">Sarocladium strictum</name>
    <name type="common">Black bundle disease fungus</name>
    <name type="synonym">Acremonium strictum</name>
    <dbReference type="NCBI Taxonomy" id="5046"/>
    <lineage>
        <taxon>Eukaryota</taxon>
        <taxon>Fungi</taxon>
        <taxon>Dikarya</taxon>
        <taxon>Ascomycota</taxon>
        <taxon>Pezizomycotina</taxon>
        <taxon>Sordariomycetes</taxon>
        <taxon>Hypocreomycetidae</taxon>
        <taxon>Hypocreales</taxon>
        <taxon>Sarocladiaceae</taxon>
        <taxon>Sarocladium</taxon>
    </lineage>
</organism>
<feature type="domain" description="EthD" evidence="2">
    <location>
        <begin position="28"/>
        <end position="121"/>
    </location>
</feature>
<dbReference type="Gene3D" id="3.30.70.100">
    <property type="match status" value="1"/>
</dbReference>
<evidence type="ECO:0000313" key="4">
    <source>
        <dbReference type="Proteomes" id="UP001175261"/>
    </source>
</evidence>
<dbReference type="InterPro" id="IPR011008">
    <property type="entry name" value="Dimeric_a/b-barrel"/>
</dbReference>
<evidence type="ECO:0000259" key="2">
    <source>
        <dbReference type="Pfam" id="PF07110"/>
    </source>
</evidence>
<evidence type="ECO:0000256" key="1">
    <source>
        <dbReference type="ARBA" id="ARBA00005986"/>
    </source>
</evidence>